<organism evidence="2 3">
    <name type="scientific">Flagellimonas nanhaiensis</name>
    <dbReference type="NCBI Taxonomy" id="2292706"/>
    <lineage>
        <taxon>Bacteria</taxon>
        <taxon>Pseudomonadati</taxon>
        <taxon>Bacteroidota</taxon>
        <taxon>Flavobacteriia</taxon>
        <taxon>Flavobacteriales</taxon>
        <taxon>Flavobacteriaceae</taxon>
        <taxon>Flagellimonas</taxon>
    </lineage>
</organism>
<evidence type="ECO:0000256" key="1">
    <source>
        <dbReference type="SAM" id="Phobius"/>
    </source>
</evidence>
<dbReference type="Proteomes" id="UP000261828">
    <property type="component" value="Unassembled WGS sequence"/>
</dbReference>
<gene>
    <name evidence="2" type="ORF">DX873_00870</name>
</gene>
<name>A0A371JSK2_9FLAO</name>
<evidence type="ECO:0000313" key="3">
    <source>
        <dbReference type="Proteomes" id="UP000261828"/>
    </source>
</evidence>
<reference evidence="2 3" key="1">
    <citation type="submission" date="2018-08" db="EMBL/GenBank/DDBJ databases">
        <title>Muricauda nanhaiensis sp. nov., isolated from seawater of the South China Sea.</title>
        <authorList>
            <person name="Dang Y."/>
        </authorList>
    </citation>
    <scope>NUCLEOTIDE SEQUENCE [LARGE SCALE GENOMIC DNA]</scope>
    <source>
        <strain evidence="2 3">SM1704</strain>
    </source>
</reference>
<proteinExistence type="predicted"/>
<evidence type="ECO:0000313" key="2">
    <source>
        <dbReference type="EMBL" id="RDY60766.1"/>
    </source>
</evidence>
<comment type="caution">
    <text evidence="2">The sequence shown here is derived from an EMBL/GenBank/DDBJ whole genome shotgun (WGS) entry which is preliminary data.</text>
</comment>
<keyword evidence="1" id="KW-0472">Membrane</keyword>
<accession>A0A371JSK2</accession>
<dbReference type="EMBL" id="QTJX01000001">
    <property type="protein sequence ID" value="RDY60766.1"/>
    <property type="molecule type" value="Genomic_DNA"/>
</dbReference>
<keyword evidence="1" id="KW-1133">Transmembrane helix</keyword>
<feature type="transmembrane region" description="Helical" evidence="1">
    <location>
        <begin position="238"/>
        <end position="265"/>
    </location>
</feature>
<sequence>MLERLKTYVLKGITFYGLEAYQYQGSVKFRLLEISKKKGDLIVLNNHQLDNIELLQEFARKNHPLYFVCNTDKVITKVLESDPTGKVMTAVEKSFPGLNFENFYFQAVHLNQSLILSVVKREIVEGFVDYFKKIKLHIAGISIGPTSLSEIWDFVKDDYVLTNSEKISLHSNLAPYISITENNDNAPVEYDVNGLRLSNSALLSFSVVLKFLSGDQKTQSNLNELNSKLGTQHRDKKVYGILLQSSIVTILILLLVNFVFFSYYFKKIQQLEQNTLLKDENKTSLTRITSEVAEKEKKVEAILSFSNSKTSFYLDRLAVTVPESILLEELIYQPLSKPVRPSKSIELKEQTIQVIGICRNNSDFSEWISNLEKLPWIESLKTRDYDYENETSSNFKILVHVTEIKK</sequence>
<evidence type="ECO:0008006" key="4">
    <source>
        <dbReference type="Google" id="ProtNLM"/>
    </source>
</evidence>
<dbReference type="AlphaFoldDB" id="A0A371JSK2"/>
<keyword evidence="1" id="KW-0812">Transmembrane</keyword>
<keyword evidence="3" id="KW-1185">Reference proteome</keyword>
<protein>
    <recommendedName>
        <fullName evidence="4">General secretion pathway protein</fullName>
    </recommendedName>
</protein>